<reference evidence="2 3" key="1">
    <citation type="submission" date="2011-02" db="EMBL/GenBank/DDBJ databases">
        <title>The Genome Sequence of Mortierella verticillata NRRL 6337.</title>
        <authorList>
            <consortium name="The Broad Institute Genome Sequencing Platform"/>
            <person name="Russ C."/>
            <person name="Cuomo C."/>
            <person name="Burger G."/>
            <person name="Gray M.W."/>
            <person name="Holland P.W.H."/>
            <person name="King N."/>
            <person name="Lang F.B.F."/>
            <person name="Roger A.J."/>
            <person name="Ruiz-Trillo I."/>
            <person name="Young S.K."/>
            <person name="Zeng Q."/>
            <person name="Gargeya S."/>
            <person name="Alvarado L."/>
            <person name="Berlin A."/>
            <person name="Chapman S.B."/>
            <person name="Chen Z."/>
            <person name="Freedman E."/>
            <person name="Gellesch M."/>
            <person name="Goldberg J."/>
            <person name="Griggs A."/>
            <person name="Gujja S."/>
            <person name="Heilman E."/>
            <person name="Heiman D."/>
            <person name="Howarth C."/>
            <person name="Mehta T."/>
            <person name="Neiman D."/>
            <person name="Pearson M."/>
            <person name="Roberts A."/>
            <person name="Saif S."/>
            <person name="Shea T."/>
            <person name="Shenoy N."/>
            <person name="Sisk P."/>
            <person name="Stolte C."/>
            <person name="Sykes S."/>
            <person name="White J."/>
            <person name="Yandava C."/>
            <person name="Haas B."/>
            <person name="Nusbaum C."/>
            <person name="Birren B."/>
        </authorList>
    </citation>
    <scope>NUCLEOTIDE SEQUENCE [LARGE SCALE GENOMIC DNA]</scope>
    <source>
        <strain evidence="2 3">NRRL 6337</strain>
    </source>
</reference>
<sequence length="342" mass="37536">MLKKTFVSLLFLSLALCADYGRPRVHHDGNSFGGGTNAGRTIRKAFNLAFAAMAQRVSQPHYPGEIIQREGRADGVLVKCLFTMPSAAWQDTIPGLPVTGQLGNAQYNLMQPSGSVFENGLAFLTDTAGCITSVISYEAEFYHENAGKRELPEESTNTTIPTGIHYFPQNSTTHAKLPSLIPPRNGPGCKRSDAGDMLWCMSHDTIVPGYGLTSGGRIYSGVGHYTELQGDGNLCSTDRNGKKYWCLWSHRLEGSGPYRAVMYRDGILNFYDNKNQIRAVSTTILIGKQPDDGYYRLTLQNDGNLVLYRGVNNNEPIWASHPGAPPFPSYAVDRPCLGKFIS</sequence>
<protein>
    <recommendedName>
        <fullName evidence="4">Bulb-type lectin domain-containing protein</fullName>
    </recommendedName>
</protein>
<name>A0A086TIE9_9FUNG</name>
<keyword evidence="1" id="KW-0732">Signal</keyword>
<organism evidence="2 3">
    <name type="scientific">Podila verticillata NRRL 6337</name>
    <dbReference type="NCBI Taxonomy" id="1069443"/>
    <lineage>
        <taxon>Eukaryota</taxon>
        <taxon>Fungi</taxon>
        <taxon>Fungi incertae sedis</taxon>
        <taxon>Mucoromycota</taxon>
        <taxon>Mortierellomycotina</taxon>
        <taxon>Mortierellomycetes</taxon>
        <taxon>Mortierellales</taxon>
        <taxon>Mortierellaceae</taxon>
        <taxon>Podila</taxon>
    </lineage>
</organism>
<dbReference type="AlphaFoldDB" id="A0A086TIE9"/>
<dbReference type="Gene3D" id="2.90.10.30">
    <property type="match status" value="1"/>
</dbReference>
<evidence type="ECO:0000256" key="1">
    <source>
        <dbReference type="SAM" id="SignalP"/>
    </source>
</evidence>
<feature type="chain" id="PRO_5001815758" description="Bulb-type lectin domain-containing protein" evidence="1">
    <location>
        <begin position="18"/>
        <end position="342"/>
    </location>
</feature>
<feature type="signal peptide" evidence="1">
    <location>
        <begin position="1"/>
        <end position="17"/>
    </location>
</feature>
<gene>
    <name evidence="2" type="ORF">MVEG_12434</name>
</gene>
<evidence type="ECO:0000313" key="3">
    <source>
        <dbReference type="Proteomes" id="UP000243308"/>
    </source>
</evidence>
<dbReference type="InterPro" id="IPR036426">
    <property type="entry name" value="Bulb-type_lectin_dom_sf"/>
</dbReference>
<dbReference type="OrthoDB" id="1884773at2759"/>
<evidence type="ECO:0008006" key="4">
    <source>
        <dbReference type="Google" id="ProtNLM"/>
    </source>
</evidence>
<dbReference type="SUPFAM" id="SSF51110">
    <property type="entry name" value="alpha-D-mannose-specific plant lectins"/>
    <property type="match status" value="1"/>
</dbReference>
<dbReference type="EMBL" id="KN042456">
    <property type="protein sequence ID" value="KFH61726.1"/>
    <property type="molecule type" value="Genomic_DNA"/>
</dbReference>
<proteinExistence type="predicted"/>
<dbReference type="Gene3D" id="2.90.10.10">
    <property type="entry name" value="Bulb-type lectin domain"/>
    <property type="match status" value="1"/>
</dbReference>
<keyword evidence="3" id="KW-1185">Reference proteome</keyword>
<evidence type="ECO:0000313" key="2">
    <source>
        <dbReference type="EMBL" id="KFH61726.1"/>
    </source>
</evidence>
<accession>A0A086TIE9</accession>
<dbReference type="Proteomes" id="UP000243308">
    <property type="component" value="Unassembled WGS sequence"/>
</dbReference>